<dbReference type="GO" id="GO:0047355">
    <property type="term" value="F:CDP-glycerol glycerophosphotransferase activity"/>
    <property type="evidence" value="ECO:0007669"/>
    <property type="project" value="InterPro"/>
</dbReference>
<evidence type="ECO:0000256" key="1">
    <source>
        <dbReference type="ARBA" id="ARBA00004202"/>
    </source>
</evidence>
<evidence type="ECO:0000313" key="8">
    <source>
        <dbReference type="Proteomes" id="UP000290106"/>
    </source>
</evidence>
<proteinExistence type="inferred from homology"/>
<dbReference type="GO" id="GO:0019350">
    <property type="term" value="P:teichoic acid biosynthetic process"/>
    <property type="evidence" value="ECO:0007669"/>
    <property type="project" value="UniProtKB-KW"/>
</dbReference>
<dbReference type="RefSeq" id="WP_129257133.1">
    <property type="nucleotide sequence ID" value="NZ_SDKC01000001.1"/>
</dbReference>
<dbReference type="PANTHER" id="PTHR37316:SF3">
    <property type="entry name" value="TEICHOIC ACID GLYCEROL-PHOSPHATE TRANSFERASE"/>
    <property type="match status" value="1"/>
</dbReference>
<dbReference type="InterPro" id="IPR051612">
    <property type="entry name" value="Teichoic_Acid_Biosynth"/>
</dbReference>
<dbReference type="AlphaFoldDB" id="A0A4Q1RFV8"/>
<evidence type="ECO:0000256" key="6">
    <source>
        <dbReference type="ARBA" id="ARBA00023136"/>
    </source>
</evidence>
<dbReference type="GO" id="GO:0005886">
    <property type="term" value="C:plasma membrane"/>
    <property type="evidence" value="ECO:0007669"/>
    <property type="project" value="UniProtKB-SubCell"/>
</dbReference>
<accession>A0A4Q1RFV8</accession>
<comment type="subcellular location">
    <subcellularLocation>
        <location evidence="1">Cell membrane</location>
        <topology evidence="1">Peripheral membrane protein</topology>
    </subcellularLocation>
</comment>
<name>A0A4Q1RFV8_9FIRM</name>
<evidence type="ECO:0000256" key="5">
    <source>
        <dbReference type="ARBA" id="ARBA00022944"/>
    </source>
</evidence>
<keyword evidence="8" id="KW-1185">Reference proteome</keyword>
<sequence>MSAWKWMARICSKTPWTKTWSLRVYYWWKKLQYRKGYVEKEEINPKKVVFEAYMGKKYACSPKALYQAMCRDPQYRDWELIWAFREPERYREMEKEPHTKVVRYRSGEYYRAYASAKFWVTNSRLPRELQPKDGQEYIQCWHGTPLKRLGYDLEHYAEKNGSLREVRENYLEETKRVTHMPSPSGFYSEKIASAFHLKEEGKEQVLLELGYPRNDELVAVTDAACKNMRRTLGIPEGKKVILYAPTWRENQHLPGEGYQFQLPVDFKRWREVLGDEYVILFRAHYFISNSFDFVAFSGFVYDVSQMDDINPLYLVADVLITDYSSVFFDYANLRRPILFFMYDYEQYKHEMRDFYFDIHMLPGPVLMDQEEVLKTLKNLPDVVDKYEKKYVEFNNVFNPHREQCSEKYLREWMK</sequence>
<evidence type="ECO:0000256" key="4">
    <source>
        <dbReference type="ARBA" id="ARBA00022679"/>
    </source>
</evidence>
<dbReference type="SUPFAM" id="SSF53756">
    <property type="entry name" value="UDP-Glycosyltransferase/glycogen phosphorylase"/>
    <property type="match status" value="1"/>
</dbReference>
<dbReference type="InterPro" id="IPR043149">
    <property type="entry name" value="TagF_N"/>
</dbReference>
<keyword evidence="5" id="KW-0777">Teichoic acid biosynthesis</keyword>
<dbReference type="Gene3D" id="3.40.50.12580">
    <property type="match status" value="1"/>
</dbReference>
<organism evidence="7 8">
    <name type="scientific">Blautia faecicola</name>
    <dbReference type="NCBI Taxonomy" id="2509240"/>
    <lineage>
        <taxon>Bacteria</taxon>
        <taxon>Bacillati</taxon>
        <taxon>Bacillota</taxon>
        <taxon>Clostridia</taxon>
        <taxon>Lachnospirales</taxon>
        <taxon>Lachnospiraceae</taxon>
        <taxon>Blautia</taxon>
    </lineage>
</organism>
<gene>
    <name evidence="7" type="ORF">ETP43_04245</name>
</gene>
<keyword evidence="4 7" id="KW-0808">Transferase</keyword>
<comment type="similarity">
    <text evidence="2">Belongs to the CDP-glycerol glycerophosphotransferase family.</text>
</comment>
<dbReference type="PANTHER" id="PTHR37316">
    <property type="entry name" value="TEICHOIC ACID GLYCEROL-PHOSPHATE PRIMASE"/>
    <property type="match status" value="1"/>
</dbReference>
<evidence type="ECO:0000256" key="2">
    <source>
        <dbReference type="ARBA" id="ARBA00010488"/>
    </source>
</evidence>
<dbReference type="InterPro" id="IPR043148">
    <property type="entry name" value="TagF_C"/>
</dbReference>
<dbReference type="Pfam" id="PF04464">
    <property type="entry name" value="Glyphos_transf"/>
    <property type="match status" value="1"/>
</dbReference>
<evidence type="ECO:0000256" key="3">
    <source>
        <dbReference type="ARBA" id="ARBA00022475"/>
    </source>
</evidence>
<comment type="caution">
    <text evidence="7">The sequence shown here is derived from an EMBL/GenBank/DDBJ whole genome shotgun (WGS) entry which is preliminary data.</text>
</comment>
<dbReference type="EMBL" id="SDKC01000001">
    <property type="protein sequence ID" value="RXS74494.1"/>
    <property type="molecule type" value="Genomic_DNA"/>
</dbReference>
<protein>
    <submittedName>
        <fullName evidence="7">CDP-glycerol glycerophosphotransferase family protein</fullName>
    </submittedName>
</protein>
<dbReference type="Gene3D" id="3.40.50.11820">
    <property type="match status" value="1"/>
</dbReference>
<dbReference type="OrthoDB" id="9807097at2"/>
<dbReference type="Proteomes" id="UP000290106">
    <property type="component" value="Unassembled WGS sequence"/>
</dbReference>
<dbReference type="InterPro" id="IPR007554">
    <property type="entry name" value="Glycerophosphate_synth"/>
</dbReference>
<keyword evidence="6" id="KW-0472">Membrane</keyword>
<reference evidence="7 8" key="1">
    <citation type="submission" date="2019-01" db="EMBL/GenBank/DDBJ databases">
        <title>Blautia sp. nov. KGMB01111 isolated human feces.</title>
        <authorList>
            <person name="Park J.-E."/>
            <person name="Kim J.-S."/>
            <person name="Park S.-H."/>
        </authorList>
    </citation>
    <scope>NUCLEOTIDE SEQUENCE [LARGE SCALE GENOMIC DNA]</scope>
    <source>
        <strain evidence="7 8">KGMB01111</strain>
    </source>
</reference>
<evidence type="ECO:0000313" key="7">
    <source>
        <dbReference type="EMBL" id="RXS74494.1"/>
    </source>
</evidence>
<keyword evidence="3" id="KW-1003">Cell membrane</keyword>